<dbReference type="CDD" id="cd17339">
    <property type="entry name" value="MFS_NIMT_CynX_like"/>
    <property type="match status" value="1"/>
</dbReference>
<keyword evidence="3 6" id="KW-0812">Transmembrane</keyword>
<evidence type="ECO:0000256" key="4">
    <source>
        <dbReference type="ARBA" id="ARBA00022989"/>
    </source>
</evidence>
<feature type="domain" description="Major facilitator superfamily (MFS) profile" evidence="7">
    <location>
        <begin position="19"/>
        <end position="399"/>
    </location>
</feature>
<dbReference type="SUPFAM" id="SSF103473">
    <property type="entry name" value="MFS general substrate transporter"/>
    <property type="match status" value="1"/>
</dbReference>
<dbReference type="eggNOG" id="COG2807">
    <property type="taxonomic scope" value="Bacteria"/>
</dbReference>
<keyword evidence="9" id="KW-1185">Reference proteome</keyword>
<keyword evidence="2" id="KW-0813">Transport</keyword>
<feature type="transmembrane region" description="Helical" evidence="6">
    <location>
        <begin position="254"/>
        <end position="277"/>
    </location>
</feature>
<dbReference type="Proteomes" id="UP000009226">
    <property type="component" value="Chromosome"/>
</dbReference>
<proteinExistence type="predicted"/>
<dbReference type="HOGENOM" id="CLU_038046_1_0_9"/>
<keyword evidence="4 6" id="KW-1133">Transmembrane helix</keyword>
<feature type="transmembrane region" description="Helical" evidence="6">
    <location>
        <begin position="373"/>
        <end position="395"/>
    </location>
</feature>
<feature type="transmembrane region" description="Helical" evidence="6">
    <location>
        <begin position="140"/>
        <end position="165"/>
    </location>
</feature>
<dbReference type="PANTHER" id="PTHR23523">
    <property type="match status" value="1"/>
</dbReference>
<dbReference type="InterPro" id="IPR011701">
    <property type="entry name" value="MFS"/>
</dbReference>
<dbReference type="KEGG" id="dca:Desca_0482"/>
<accession>F6B7C5</accession>
<dbReference type="EMBL" id="CP002736">
    <property type="protein sequence ID" value="AEF93375.1"/>
    <property type="molecule type" value="Genomic_DNA"/>
</dbReference>
<dbReference type="GO" id="GO:0005886">
    <property type="term" value="C:plasma membrane"/>
    <property type="evidence" value="ECO:0007669"/>
    <property type="project" value="UniProtKB-SubCell"/>
</dbReference>
<sequence>MNLETNLANSRSSSHSRAWLLILGIILLASTLRAPLTAVGPLIGFIRDDTGISNTFAGLLTTFPLLAFAFFSPLAPKLARRFGTEYTLFASLIVMSLGIVLRSLRSLETLLVGTALIGIAIAFGNVLLPSLIKRDFPERVGLMTGIYSIFMNMWAAVASGISIPLAQKLGFGWRGSLICWSVLSIVSLVAWLPQLRVCQRPSTSQGVQTPNNNLWHSRLAWQVSVFMGLQSLTFYVMIAWLPEILHQQGINHSLAGWMLSLMQFVSLPTTLIIPVLAGRCSNQRRLVGFGAVILLTGYIGLLSRNTLLAPLWIVLIGIAVGTNFSLALIFFVLRTQNANDAAELSGMAQSIGYFLAAVGPPLLGFVHDMTQSWTAPLCILVVIAILLFIFGLAAGSKGYVTSKNN</sequence>
<evidence type="ECO:0000256" key="6">
    <source>
        <dbReference type="SAM" id="Phobius"/>
    </source>
</evidence>
<feature type="transmembrane region" description="Helical" evidence="6">
    <location>
        <begin position="86"/>
        <end position="104"/>
    </location>
</feature>
<feature type="transmembrane region" description="Helical" evidence="6">
    <location>
        <begin position="309"/>
        <end position="333"/>
    </location>
</feature>
<dbReference type="RefSeq" id="WP_013809647.1">
    <property type="nucleotide sequence ID" value="NC_015565.1"/>
</dbReference>
<evidence type="ECO:0000313" key="9">
    <source>
        <dbReference type="Proteomes" id="UP000009226"/>
    </source>
</evidence>
<dbReference type="Gene3D" id="1.20.1250.20">
    <property type="entry name" value="MFS general substrate transporter like domains"/>
    <property type="match status" value="2"/>
</dbReference>
<dbReference type="GO" id="GO:0022857">
    <property type="term" value="F:transmembrane transporter activity"/>
    <property type="evidence" value="ECO:0007669"/>
    <property type="project" value="InterPro"/>
</dbReference>
<dbReference type="PANTHER" id="PTHR23523:SF2">
    <property type="entry name" value="2-NITROIMIDAZOLE TRANSPORTER"/>
    <property type="match status" value="1"/>
</dbReference>
<evidence type="ECO:0000259" key="7">
    <source>
        <dbReference type="PROSITE" id="PS50850"/>
    </source>
</evidence>
<name>F6B7C5_DESCC</name>
<dbReference type="PROSITE" id="PS50850">
    <property type="entry name" value="MFS"/>
    <property type="match status" value="1"/>
</dbReference>
<dbReference type="InterPro" id="IPR052524">
    <property type="entry name" value="MFS_Cyanate_Porter"/>
</dbReference>
<evidence type="ECO:0000256" key="1">
    <source>
        <dbReference type="ARBA" id="ARBA00004651"/>
    </source>
</evidence>
<evidence type="ECO:0000256" key="5">
    <source>
        <dbReference type="ARBA" id="ARBA00023136"/>
    </source>
</evidence>
<dbReference type="InterPro" id="IPR020846">
    <property type="entry name" value="MFS_dom"/>
</dbReference>
<reference evidence="8" key="1">
    <citation type="submission" date="2011-05" db="EMBL/GenBank/DDBJ databases">
        <title>Complete sequence of Desulfotomaculum carboxydivorans CO-1-SRB.</title>
        <authorList>
            <consortium name="US DOE Joint Genome Institute"/>
            <person name="Lucas S."/>
            <person name="Han J."/>
            <person name="Lapidus A."/>
            <person name="Cheng J.-F."/>
            <person name="Goodwin L."/>
            <person name="Pitluck S."/>
            <person name="Peters L."/>
            <person name="Mikhailova N."/>
            <person name="Lu M."/>
            <person name="Han C."/>
            <person name="Tapia R."/>
            <person name="Land M."/>
            <person name="Hauser L."/>
            <person name="Kyrpides N."/>
            <person name="Ivanova N."/>
            <person name="Pagani I."/>
            <person name="Stams A."/>
            <person name="Plugge C."/>
            <person name="Muyzer G."/>
            <person name="Kuever J."/>
            <person name="Parshina S."/>
            <person name="Ivanova A."/>
            <person name="Nazina T."/>
            <person name="Woyke T."/>
        </authorList>
    </citation>
    <scope>NUCLEOTIDE SEQUENCE [LARGE SCALE GENOMIC DNA]</scope>
    <source>
        <strain evidence="8">CO-1-SRB</strain>
    </source>
</reference>
<evidence type="ECO:0000256" key="2">
    <source>
        <dbReference type="ARBA" id="ARBA00022448"/>
    </source>
</evidence>
<feature type="transmembrane region" description="Helical" evidence="6">
    <location>
        <begin position="110"/>
        <end position="128"/>
    </location>
</feature>
<keyword evidence="5 6" id="KW-0472">Membrane</keyword>
<feature type="transmembrane region" description="Helical" evidence="6">
    <location>
        <begin position="345"/>
        <end position="367"/>
    </location>
</feature>
<feature type="transmembrane region" description="Helical" evidence="6">
    <location>
        <begin position="57"/>
        <end position="74"/>
    </location>
</feature>
<dbReference type="InterPro" id="IPR036259">
    <property type="entry name" value="MFS_trans_sf"/>
</dbReference>
<dbReference type="Pfam" id="PF07690">
    <property type="entry name" value="MFS_1"/>
    <property type="match status" value="1"/>
</dbReference>
<feature type="transmembrane region" description="Helical" evidence="6">
    <location>
        <begin position="286"/>
        <end position="303"/>
    </location>
</feature>
<protein>
    <submittedName>
        <fullName evidence="8">Major facilitator superfamily MFS_1</fullName>
    </submittedName>
</protein>
<feature type="transmembrane region" description="Helical" evidence="6">
    <location>
        <begin position="219"/>
        <end position="242"/>
    </location>
</feature>
<evidence type="ECO:0000313" key="8">
    <source>
        <dbReference type="EMBL" id="AEF93375.1"/>
    </source>
</evidence>
<feature type="transmembrane region" description="Helical" evidence="6">
    <location>
        <begin position="171"/>
        <end position="192"/>
    </location>
</feature>
<organism evidence="8 9">
    <name type="scientific">Desulfotomaculum nigrificans (strain DSM 14880 / VKM B-2319 / CO-1-SRB)</name>
    <name type="common">Desulfotomaculum carboxydivorans</name>
    <dbReference type="NCBI Taxonomy" id="868595"/>
    <lineage>
        <taxon>Bacteria</taxon>
        <taxon>Bacillati</taxon>
        <taxon>Bacillota</taxon>
        <taxon>Clostridia</taxon>
        <taxon>Eubacteriales</taxon>
        <taxon>Desulfotomaculaceae</taxon>
        <taxon>Desulfotomaculum</taxon>
    </lineage>
</organism>
<gene>
    <name evidence="8" type="ordered locus">Desca_0482</name>
</gene>
<evidence type="ECO:0000256" key="3">
    <source>
        <dbReference type="ARBA" id="ARBA00022692"/>
    </source>
</evidence>
<dbReference type="AlphaFoldDB" id="F6B7C5"/>
<comment type="subcellular location">
    <subcellularLocation>
        <location evidence="1">Cell membrane</location>
        <topology evidence="1">Multi-pass membrane protein</topology>
    </subcellularLocation>
</comment>